<evidence type="ECO:0000313" key="7">
    <source>
        <dbReference type="EMBL" id="CAK7892023.1"/>
    </source>
</evidence>
<organism evidence="7 8">
    <name type="scientific">[Candida] anglica</name>
    <dbReference type="NCBI Taxonomy" id="148631"/>
    <lineage>
        <taxon>Eukaryota</taxon>
        <taxon>Fungi</taxon>
        <taxon>Dikarya</taxon>
        <taxon>Ascomycota</taxon>
        <taxon>Saccharomycotina</taxon>
        <taxon>Pichiomycetes</taxon>
        <taxon>Debaryomycetaceae</taxon>
        <taxon>Kurtzmaniella</taxon>
    </lineage>
</organism>
<dbReference type="Proteomes" id="UP001497600">
    <property type="component" value="Chromosome A"/>
</dbReference>
<dbReference type="Pfam" id="PF12464">
    <property type="entry name" value="Mac"/>
    <property type="match status" value="1"/>
</dbReference>
<dbReference type="InterPro" id="IPR011004">
    <property type="entry name" value="Trimer_LpxA-like_sf"/>
</dbReference>
<dbReference type="Gene3D" id="2.160.10.10">
    <property type="entry name" value="Hexapeptide repeat proteins"/>
    <property type="match status" value="1"/>
</dbReference>
<dbReference type="EC" id="2.3.1.-" evidence="5"/>
<dbReference type="CDD" id="cd03357">
    <property type="entry name" value="LbH_MAT_GAT"/>
    <property type="match status" value="1"/>
</dbReference>
<dbReference type="InterPro" id="IPR039369">
    <property type="entry name" value="LacA-like"/>
</dbReference>
<keyword evidence="2 5" id="KW-0808">Transferase</keyword>
<evidence type="ECO:0000256" key="2">
    <source>
        <dbReference type="ARBA" id="ARBA00022679"/>
    </source>
</evidence>
<keyword evidence="4 5" id="KW-0012">Acyltransferase</keyword>
<evidence type="ECO:0000256" key="1">
    <source>
        <dbReference type="ARBA" id="ARBA00007274"/>
    </source>
</evidence>
<protein>
    <recommendedName>
        <fullName evidence="5">Acetyltransferase</fullName>
        <ecNumber evidence="5">2.3.1.-</ecNumber>
    </recommendedName>
</protein>
<dbReference type="InterPro" id="IPR024688">
    <property type="entry name" value="Mac_dom"/>
</dbReference>
<dbReference type="InterPro" id="IPR001451">
    <property type="entry name" value="Hexapep"/>
</dbReference>
<evidence type="ECO:0000259" key="6">
    <source>
        <dbReference type="SMART" id="SM01266"/>
    </source>
</evidence>
<evidence type="ECO:0000256" key="3">
    <source>
        <dbReference type="ARBA" id="ARBA00022737"/>
    </source>
</evidence>
<sequence length="219" mass="24285">MSNDIVKYAYENLKNIPRSEDYEKMIQGLPYNSMGKELVTRRHLSHELATDYHTIRLKDHDYDLEKHQKARIDYLSKIFGKTEKDTYIEPPFFVDYGCNISLGKNFYANFNTTFLDCTLIKFGDNVLVGPNVTFTTATHPVDPEARLQGVEFAFPITVGDNVWFGANAVVLPGVTIGDGAVIAAGAVVNKDVPAYTVVGGIPAKVLKELPKPKSPPSAE</sequence>
<keyword evidence="8" id="KW-1185">Reference proteome</keyword>
<comment type="similarity">
    <text evidence="1 5">Belongs to the transferase hexapeptide repeat family.</text>
</comment>
<dbReference type="PANTHER" id="PTHR43017:SF1">
    <property type="entry name" value="ACETYLTRANSFERASE YJL218W-RELATED"/>
    <property type="match status" value="1"/>
</dbReference>
<name>A0ABP0E579_9ASCO</name>
<dbReference type="PANTHER" id="PTHR43017">
    <property type="entry name" value="GALACTOSIDE O-ACETYLTRANSFERASE"/>
    <property type="match status" value="1"/>
</dbReference>
<dbReference type="Pfam" id="PF00132">
    <property type="entry name" value="Hexapep"/>
    <property type="match status" value="1"/>
</dbReference>
<dbReference type="SUPFAM" id="SSF51161">
    <property type="entry name" value="Trimeric LpxA-like enzymes"/>
    <property type="match status" value="1"/>
</dbReference>
<feature type="domain" description="Maltose/galactoside acetyltransferase" evidence="6">
    <location>
        <begin position="22"/>
        <end position="84"/>
    </location>
</feature>
<accession>A0ABP0E579</accession>
<evidence type="ECO:0000256" key="5">
    <source>
        <dbReference type="RuleBase" id="RU367021"/>
    </source>
</evidence>
<keyword evidence="3" id="KW-0677">Repeat</keyword>
<gene>
    <name evidence="7" type="primary">at</name>
    <name evidence="7" type="ORF">CAAN4_A01112</name>
</gene>
<proteinExistence type="inferred from homology"/>
<dbReference type="SMART" id="SM01266">
    <property type="entry name" value="Mac"/>
    <property type="match status" value="1"/>
</dbReference>
<evidence type="ECO:0000313" key="8">
    <source>
        <dbReference type="Proteomes" id="UP001497600"/>
    </source>
</evidence>
<evidence type="ECO:0000256" key="4">
    <source>
        <dbReference type="ARBA" id="ARBA00023315"/>
    </source>
</evidence>
<dbReference type="EMBL" id="OZ004253">
    <property type="protein sequence ID" value="CAK7892023.1"/>
    <property type="molecule type" value="Genomic_DNA"/>
</dbReference>
<reference evidence="7 8" key="1">
    <citation type="submission" date="2024-01" db="EMBL/GenBank/DDBJ databases">
        <authorList>
            <consortium name="Genoscope - CEA"/>
            <person name="William W."/>
        </authorList>
    </citation>
    <scope>NUCLEOTIDE SEQUENCE [LARGE SCALE GENOMIC DNA]</scope>
    <source>
        <strain evidence="7 8">29B2s-10</strain>
    </source>
</reference>